<sequence>MRNMRDHLQEMAGDVVARCAPRTVVLQGIGRKSRRRKMAVARLGGRSARPRRRFLGTTALRRRLRLRWVTALYRRALRRLRAACASKAVQRILEGAALVGVVRLDTGV</sequence>
<organism evidence="1 2">
    <name type="scientific">Sorghum bicolor</name>
    <name type="common">Sorghum</name>
    <name type="synonym">Sorghum vulgare</name>
    <dbReference type="NCBI Taxonomy" id="4558"/>
    <lineage>
        <taxon>Eukaryota</taxon>
        <taxon>Viridiplantae</taxon>
        <taxon>Streptophyta</taxon>
        <taxon>Embryophyta</taxon>
        <taxon>Tracheophyta</taxon>
        <taxon>Spermatophyta</taxon>
        <taxon>Magnoliopsida</taxon>
        <taxon>Liliopsida</taxon>
        <taxon>Poales</taxon>
        <taxon>Poaceae</taxon>
        <taxon>PACMAD clade</taxon>
        <taxon>Panicoideae</taxon>
        <taxon>Andropogonodae</taxon>
        <taxon>Andropogoneae</taxon>
        <taxon>Sorghinae</taxon>
        <taxon>Sorghum</taxon>
    </lineage>
</organism>
<accession>A0A1B6QKK0</accession>
<dbReference type="InParanoid" id="A0A1B6QKK0"/>
<dbReference type="PANTHER" id="PTHR34788">
    <property type="entry name" value="F15I1.22"/>
    <property type="match status" value="1"/>
</dbReference>
<reference evidence="2" key="2">
    <citation type="journal article" date="2018" name="Plant J.">
        <title>The Sorghum bicolor reference genome: improved assembly, gene annotations, a transcriptome atlas, and signatures of genome organization.</title>
        <authorList>
            <person name="McCormick R.F."/>
            <person name="Truong S.K."/>
            <person name="Sreedasyam A."/>
            <person name="Jenkins J."/>
            <person name="Shu S."/>
            <person name="Sims D."/>
            <person name="Kennedy M."/>
            <person name="Amirebrahimi M."/>
            <person name="Weers B.D."/>
            <person name="McKinley B."/>
            <person name="Mattison A."/>
            <person name="Morishige D.T."/>
            <person name="Grimwood J."/>
            <person name="Schmutz J."/>
            <person name="Mullet J.E."/>
        </authorList>
    </citation>
    <scope>NUCLEOTIDE SEQUENCE [LARGE SCALE GENOMIC DNA]</scope>
    <source>
        <strain evidence="2">cv. BTx623</strain>
    </source>
</reference>
<dbReference type="Proteomes" id="UP000000768">
    <property type="component" value="Chromosome 1"/>
</dbReference>
<dbReference type="OMA" id="APWMALQ"/>
<proteinExistence type="predicted"/>
<name>A0A1B6QKK0_SORBI</name>
<dbReference type="PANTHER" id="PTHR34788:SF4">
    <property type="entry name" value="F15I1.22"/>
    <property type="match status" value="1"/>
</dbReference>
<dbReference type="eggNOG" id="ENOG502R61B">
    <property type="taxonomic scope" value="Eukaryota"/>
</dbReference>
<dbReference type="Gramene" id="KXG38438">
    <property type="protein sequence ID" value="KXG38438"/>
    <property type="gene ID" value="SORBI_3001G234100"/>
</dbReference>
<evidence type="ECO:0000313" key="2">
    <source>
        <dbReference type="Proteomes" id="UP000000768"/>
    </source>
</evidence>
<dbReference type="AlphaFoldDB" id="A0A1B6QKK0"/>
<gene>
    <name evidence="1" type="ORF">SORBI_3001G234100</name>
</gene>
<evidence type="ECO:0000313" key="1">
    <source>
        <dbReference type="EMBL" id="KXG38438.1"/>
    </source>
</evidence>
<dbReference type="EMBL" id="CM000760">
    <property type="protein sequence ID" value="KXG38438.1"/>
    <property type="molecule type" value="Genomic_DNA"/>
</dbReference>
<reference evidence="1 2" key="1">
    <citation type="journal article" date="2009" name="Nature">
        <title>The Sorghum bicolor genome and the diversification of grasses.</title>
        <authorList>
            <person name="Paterson A.H."/>
            <person name="Bowers J.E."/>
            <person name="Bruggmann R."/>
            <person name="Dubchak I."/>
            <person name="Grimwood J."/>
            <person name="Gundlach H."/>
            <person name="Haberer G."/>
            <person name="Hellsten U."/>
            <person name="Mitros T."/>
            <person name="Poliakov A."/>
            <person name="Schmutz J."/>
            <person name="Spannagl M."/>
            <person name="Tang H."/>
            <person name="Wang X."/>
            <person name="Wicker T."/>
            <person name="Bharti A.K."/>
            <person name="Chapman J."/>
            <person name="Feltus F.A."/>
            <person name="Gowik U."/>
            <person name="Grigoriev I.V."/>
            <person name="Lyons E."/>
            <person name="Maher C.A."/>
            <person name="Martis M."/>
            <person name="Narechania A."/>
            <person name="Otillar R.P."/>
            <person name="Penning B.W."/>
            <person name="Salamov A.A."/>
            <person name="Wang Y."/>
            <person name="Zhang L."/>
            <person name="Carpita N.C."/>
            <person name="Freeling M."/>
            <person name="Gingle A.R."/>
            <person name="Hash C.T."/>
            <person name="Keller B."/>
            <person name="Klein P."/>
            <person name="Kresovich S."/>
            <person name="McCann M.C."/>
            <person name="Ming R."/>
            <person name="Peterson D.G."/>
            <person name="Mehboob-ur-Rahman"/>
            <person name="Ware D."/>
            <person name="Westhoff P."/>
            <person name="Mayer K.F."/>
            <person name="Messing J."/>
            <person name="Rokhsar D.S."/>
        </authorList>
    </citation>
    <scope>NUCLEOTIDE SEQUENCE [LARGE SCALE GENOMIC DNA]</scope>
    <source>
        <strain evidence="2">cv. BTx623</strain>
    </source>
</reference>
<keyword evidence="2" id="KW-1185">Reference proteome</keyword>
<protein>
    <submittedName>
        <fullName evidence="1">Uncharacterized protein</fullName>
    </submittedName>
</protein>